<gene>
    <name evidence="2" type="ORF">BP5553_00211</name>
</gene>
<protein>
    <recommendedName>
        <fullName evidence="4">PEBP-like protein</fullName>
    </recommendedName>
</protein>
<proteinExistence type="predicted"/>
<comment type="caution">
    <text evidence="2">The sequence shown here is derived from an EMBL/GenBank/DDBJ whole genome shotgun (WGS) entry which is preliminary data.</text>
</comment>
<dbReference type="Proteomes" id="UP000254866">
    <property type="component" value="Unassembled WGS sequence"/>
</dbReference>
<reference evidence="2 3" key="1">
    <citation type="journal article" date="2018" name="IMA Fungus">
        <title>IMA Genome-F 9: Draft genome sequence of Annulohypoxylon stygium, Aspergillus mulundensis, Berkeleyomyces basicola (syn. Thielaviopsis basicola), Ceratocystis smalleyi, two Cercospora beticola strains, Coleophoma cylindrospora, Fusarium fracticaudum, Phialophora cf. hyalina, and Morchella septimelata.</title>
        <authorList>
            <person name="Wingfield B.D."/>
            <person name="Bills G.F."/>
            <person name="Dong Y."/>
            <person name="Huang W."/>
            <person name="Nel W.J."/>
            <person name="Swalarsk-Parry B.S."/>
            <person name="Vaghefi N."/>
            <person name="Wilken P.M."/>
            <person name="An Z."/>
            <person name="de Beer Z.W."/>
            <person name="De Vos L."/>
            <person name="Chen L."/>
            <person name="Duong T.A."/>
            <person name="Gao Y."/>
            <person name="Hammerbacher A."/>
            <person name="Kikkert J.R."/>
            <person name="Li Y."/>
            <person name="Li H."/>
            <person name="Li K."/>
            <person name="Li Q."/>
            <person name="Liu X."/>
            <person name="Ma X."/>
            <person name="Naidoo K."/>
            <person name="Pethybridge S.J."/>
            <person name="Sun J."/>
            <person name="Steenkamp E.T."/>
            <person name="van der Nest M.A."/>
            <person name="van Wyk S."/>
            <person name="Wingfield M.J."/>
            <person name="Xiong C."/>
            <person name="Yue Q."/>
            <person name="Zhang X."/>
        </authorList>
    </citation>
    <scope>NUCLEOTIDE SEQUENCE [LARGE SCALE GENOMIC DNA]</scope>
    <source>
        <strain evidence="2 3">BP 5553</strain>
    </source>
</reference>
<dbReference type="Gene3D" id="3.90.280.10">
    <property type="entry name" value="PEBP-like"/>
    <property type="match status" value="1"/>
</dbReference>
<dbReference type="RefSeq" id="XP_031872888.1">
    <property type="nucleotide sequence ID" value="XM_032008834.1"/>
</dbReference>
<evidence type="ECO:0000256" key="1">
    <source>
        <dbReference type="SAM" id="SignalP"/>
    </source>
</evidence>
<organism evidence="2 3">
    <name type="scientific">Venustampulla echinocandica</name>
    <dbReference type="NCBI Taxonomy" id="2656787"/>
    <lineage>
        <taxon>Eukaryota</taxon>
        <taxon>Fungi</taxon>
        <taxon>Dikarya</taxon>
        <taxon>Ascomycota</taxon>
        <taxon>Pezizomycotina</taxon>
        <taxon>Leotiomycetes</taxon>
        <taxon>Helotiales</taxon>
        <taxon>Pleuroascaceae</taxon>
        <taxon>Venustampulla</taxon>
    </lineage>
</organism>
<dbReference type="InterPro" id="IPR036610">
    <property type="entry name" value="PEBP-like_sf"/>
</dbReference>
<sequence length="164" mass="16997">MLYAAVASLFLASAVLAETPPGFAPNVTAHLDVKYGSKVVTPGLALTKSGNPGQYAGLPAGSRAVNLHGLITGYTSATTLTDGLYVLSSKETGPASYLAPGPPAENPVHPHKYIELLFPQPEGFVVPSSQTAAISKRIGFNITTFAADAKLGDAVRANWFTQQG</sequence>
<dbReference type="EMBL" id="NPIC01000001">
    <property type="protein sequence ID" value="RDL40232.1"/>
    <property type="molecule type" value="Genomic_DNA"/>
</dbReference>
<dbReference type="GeneID" id="43593060"/>
<feature type="signal peptide" evidence="1">
    <location>
        <begin position="1"/>
        <end position="17"/>
    </location>
</feature>
<evidence type="ECO:0000313" key="3">
    <source>
        <dbReference type="Proteomes" id="UP000254866"/>
    </source>
</evidence>
<dbReference type="STRING" id="2656787.A0A370TXI3"/>
<dbReference type="OrthoDB" id="2506647at2759"/>
<evidence type="ECO:0008006" key="4">
    <source>
        <dbReference type="Google" id="ProtNLM"/>
    </source>
</evidence>
<feature type="chain" id="PRO_5016779374" description="PEBP-like protein" evidence="1">
    <location>
        <begin position="18"/>
        <end position="164"/>
    </location>
</feature>
<dbReference type="SUPFAM" id="SSF49777">
    <property type="entry name" value="PEBP-like"/>
    <property type="match status" value="1"/>
</dbReference>
<name>A0A370TXI3_9HELO</name>
<dbReference type="AlphaFoldDB" id="A0A370TXI3"/>
<evidence type="ECO:0000313" key="2">
    <source>
        <dbReference type="EMBL" id="RDL40232.1"/>
    </source>
</evidence>
<keyword evidence="3" id="KW-1185">Reference proteome</keyword>
<keyword evidence="1" id="KW-0732">Signal</keyword>
<accession>A0A370TXI3</accession>